<name>A0AAD6NGF6_DREDA</name>
<comment type="caution">
    <text evidence="2">The sequence shown here is derived from an EMBL/GenBank/DDBJ whole genome shotgun (WGS) entry which is preliminary data.</text>
</comment>
<dbReference type="AlphaFoldDB" id="A0AAD6NGF6"/>
<reference evidence="2" key="1">
    <citation type="submission" date="2023-01" db="EMBL/GenBank/DDBJ databases">
        <title>The chitinases involved in constricting ring structure development in the nematode-trapping fungus Drechslerella dactyloides.</title>
        <authorList>
            <person name="Wang R."/>
            <person name="Zhang L."/>
            <person name="Tang P."/>
            <person name="Li S."/>
            <person name="Liang L."/>
        </authorList>
    </citation>
    <scope>NUCLEOTIDE SEQUENCE</scope>
    <source>
        <strain evidence="2">YMF1.00031</strain>
    </source>
</reference>
<dbReference type="EMBL" id="JAQGDS010000011">
    <property type="protein sequence ID" value="KAJ6257365.1"/>
    <property type="molecule type" value="Genomic_DNA"/>
</dbReference>
<evidence type="ECO:0000256" key="1">
    <source>
        <dbReference type="SAM" id="MobiDB-lite"/>
    </source>
</evidence>
<feature type="compositionally biased region" description="Basic residues" evidence="1">
    <location>
        <begin position="143"/>
        <end position="156"/>
    </location>
</feature>
<evidence type="ECO:0000313" key="2">
    <source>
        <dbReference type="EMBL" id="KAJ6257365.1"/>
    </source>
</evidence>
<gene>
    <name evidence="2" type="ORF">Dda_8254</name>
</gene>
<dbReference type="Proteomes" id="UP001221413">
    <property type="component" value="Unassembled WGS sequence"/>
</dbReference>
<evidence type="ECO:0000313" key="3">
    <source>
        <dbReference type="Proteomes" id="UP001221413"/>
    </source>
</evidence>
<organism evidence="2 3">
    <name type="scientific">Drechslerella dactyloides</name>
    <name type="common">Nematode-trapping fungus</name>
    <name type="synonym">Arthrobotrys dactyloides</name>
    <dbReference type="NCBI Taxonomy" id="74499"/>
    <lineage>
        <taxon>Eukaryota</taxon>
        <taxon>Fungi</taxon>
        <taxon>Dikarya</taxon>
        <taxon>Ascomycota</taxon>
        <taxon>Pezizomycotina</taxon>
        <taxon>Orbiliomycetes</taxon>
        <taxon>Orbiliales</taxon>
        <taxon>Orbiliaceae</taxon>
        <taxon>Drechslerella</taxon>
    </lineage>
</organism>
<sequence length="156" mass="18516">MGCALLYAILERKPNLKQSKIWFSQTWVILCYIRKAIADGYQACRPHAGNMTKYNGGDFFTSLHFLAGLWMDRVLHCVGTRIPFSSPSGREGEEEKRKRIEEEMEDRRRKADEGRQKKQKKEGEDAEEGRQKQSKIEEEEDRRRRRHKKKKQEQDE</sequence>
<keyword evidence="3" id="KW-1185">Reference proteome</keyword>
<accession>A0AAD6NGF6</accession>
<feature type="compositionally biased region" description="Basic and acidic residues" evidence="1">
    <location>
        <begin position="90"/>
        <end position="116"/>
    </location>
</feature>
<protein>
    <submittedName>
        <fullName evidence="2">Uncharacterized protein</fullName>
    </submittedName>
</protein>
<proteinExistence type="predicted"/>
<feature type="region of interest" description="Disordered" evidence="1">
    <location>
        <begin position="81"/>
        <end position="156"/>
    </location>
</feature>